<accession>A0ABV1RMF2</accession>
<comment type="subcellular location">
    <subcellularLocation>
        <location evidence="1">Cell membrane</location>
        <topology evidence="1">Multi-pass membrane protein</topology>
    </subcellularLocation>
</comment>
<dbReference type="Proteomes" id="UP001467690">
    <property type="component" value="Unassembled WGS sequence"/>
</dbReference>
<feature type="domain" description="RDD" evidence="7">
    <location>
        <begin position="20"/>
        <end position="155"/>
    </location>
</feature>
<keyword evidence="3 6" id="KW-0812">Transmembrane</keyword>
<evidence type="ECO:0000256" key="5">
    <source>
        <dbReference type="ARBA" id="ARBA00023136"/>
    </source>
</evidence>
<evidence type="ECO:0000256" key="4">
    <source>
        <dbReference type="ARBA" id="ARBA00022989"/>
    </source>
</evidence>
<name>A0ABV1RMF2_9ALTE</name>
<feature type="transmembrane region" description="Helical" evidence="6">
    <location>
        <begin position="124"/>
        <end position="143"/>
    </location>
</feature>
<comment type="caution">
    <text evidence="8">The sequence shown here is derived from an EMBL/GenBank/DDBJ whole genome shotgun (WGS) entry which is preliminary data.</text>
</comment>
<evidence type="ECO:0000256" key="1">
    <source>
        <dbReference type="ARBA" id="ARBA00004651"/>
    </source>
</evidence>
<keyword evidence="4 6" id="KW-1133">Transmembrane helix</keyword>
<dbReference type="RefSeq" id="WP_350403082.1">
    <property type="nucleotide sequence ID" value="NZ_JBELOE010000281.1"/>
</dbReference>
<evidence type="ECO:0000313" key="8">
    <source>
        <dbReference type="EMBL" id="MER2494055.1"/>
    </source>
</evidence>
<dbReference type="Pfam" id="PF06271">
    <property type="entry name" value="RDD"/>
    <property type="match status" value="1"/>
</dbReference>
<reference evidence="8 9" key="1">
    <citation type="submission" date="2024-06" db="EMBL/GenBank/DDBJ databases">
        <authorList>
            <person name="Chen R.Y."/>
        </authorList>
    </citation>
    <scope>NUCLEOTIDE SEQUENCE [LARGE SCALE GENOMIC DNA]</scope>
    <source>
        <strain evidence="8 9">D2</strain>
    </source>
</reference>
<dbReference type="InterPro" id="IPR010432">
    <property type="entry name" value="RDD"/>
</dbReference>
<sequence length="175" mass="20337">MSSQSNHVHAPSTSPITKRAGFVRRLGAWVYDALIITALMLLASSLALAFIYALNSMQLIELPMGMDVSEYARTNWLYRFYLIFCFFGFYIWFWRRGGQTAGMKTWRLQLRSLDGDKLTHLQCILRLIFSLFGLSNLWVIFPWSKKRALHDIMSGTEVVVLSKEENKHVNWKGYM</sequence>
<keyword evidence="9" id="KW-1185">Reference proteome</keyword>
<proteinExistence type="predicted"/>
<organism evidence="8 9">
    <name type="scientific">Catenovulum sediminis</name>
    <dbReference type="NCBI Taxonomy" id="1740262"/>
    <lineage>
        <taxon>Bacteria</taxon>
        <taxon>Pseudomonadati</taxon>
        <taxon>Pseudomonadota</taxon>
        <taxon>Gammaproteobacteria</taxon>
        <taxon>Alteromonadales</taxon>
        <taxon>Alteromonadaceae</taxon>
        <taxon>Catenovulum</taxon>
    </lineage>
</organism>
<evidence type="ECO:0000313" key="9">
    <source>
        <dbReference type="Proteomes" id="UP001467690"/>
    </source>
</evidence>
<evidence type="ECO:0000256" key="6">
    <source>
        <dbReference type="SAM" id="Phobius"/>
    </source>
</evidence>
<keyword evidence="5 6" id="KW-0472">Membrane</keyword>
<dbReference type="PANTHER" id="PTHR36115:SF10">
    <property type="entry name" value="RDD DOMAIN-CONTAINING PROTEIN"/>
    <property type="match status" value="1"/>
</dbReference>
<evidence type="ECO:0000259" key="7">
    <source>
        <dbReference type="Pfam" id="PF06271"/>
    </source>
</evidence>
<dbReference type="PANTHER" id="PTHR36115">
    <property type="entry name" value="PROLINE-RICH ANTIGEN HOMOLOG-RELATED"/>
    <property type="match status" value="1"/>
</dbReference>
<keyword evidence="2" id="KW-1003">Cell membrane</keyword>
<evidence type="ECO:0000256" key="3">
    <source>
        <dbReference type="ARBA" id="ARBA00022692"/>
    </source>
</evidence>
<feature type="transmembrane region" description="Helical" evidence="6">
    <location>
        <begin position="76"/>
        <end position="94"/>
    </location>
</feature>
<evidence type="ECO:0000256" key="2">
    <source>
        <dbReference type="ARBA" id="ARBA00022475"/>
    </source>
</evidence>
<gene>
    <name evidence="8" type="ORF">ABS311_19440</name>
</gene>
<dbReference type="EMBL" id="JBELOE010000281">
    <property type="protein sequence ID" value="MER2494055.1"/>
    <property type="molecule type" value="Genomic_DNA"/>
</dbReference>
<protein>
    <submittedName>
        <fullName evidence="8">RDD family protein</fullName>
    </submittedName>
</protein>
<feature type="transmembrane region" description="Helical" evidence="6">
    <location>
        <begin position="33"/>
        <end position="55"/>
    </location>
</feature>
<dbReference type="InterPro" id="IPR051791">
    <property type="entry name" value="Pra-immunoreactive"/>
</dbReference>